<keyword evidence="3" id="KW-1185">Reference proteome</keyword>
<comment type="caution">
    <text evidence="2">The sequence shown here is derived from an EMBL/GenBank/DDBJ whole genome shotgun (WGS) entry which is preliminary data.</text>
</comment>
<dbReference type="Proteomes" id="UP001164776">
    <property type="component" value="Unassembled WGS sequence"/>
</dbReference>
<feature type="chain" id="PRO_5040954658" evidence="1">
    <location>
        <begin position="27"/>
        <end position="127"/>
    </location>
</feature>
<evidence type="ECO:0000313" key="3">
    <source>
        <dbReference type="Proteomes" id="UP001164776"/>
    </source>
</evidence>
<feature type="signal peptide" evidence="1">
    <location>
        <begin position="1"/>
        <end position="26"/>
    </location>
</feature>
<reference evidence="2 3" key="1">
    <citation type="submission" date="2022-10" db="EMBL/GenBank/DDBJ databases">
        <title>WGS assembly of Paspalum vaginatum 540-79.</title>
        <authorList>
            <person name="Sun G."/>
            <person name="Wase N."/>
            <person name="Shu S."/>
            <person name="Jenkins J."/>
            <person name="Zhou B."/>
            <person name="Torres-Rodriguez J."/>
            <person name="Chen C."/>
            <person name="Sandor L."/>
            <person name="Plott C."/>
            <person name="Yoshinga Y."/>
            <person name="Daum C."/>
            <person name="Qi P."/>
            <person name="Barry K."/>
            <person name="Lipzen A."/>
            <person name="Berry L."/>
            <person name="Pedersen C."/>
            <person name="Gottilla T."/>
            <person name="Foltz A."/>
            <person name="Yu H."/>
            <person name="O'Malley R."/>
            <person name="Zhang C."/>
            <person name="Devos K."/>
            <person name="Sigmon B."/>
            <person name="Yu B."/>
            <person name="Obata T."/>
            <person name="Schmutz J."/>
            <person name="Schnable J."/>
        </authorList>
    </citation>
    <scope>NUCLEOTIDE SEQUENCE [LARGE SCALE GENOMIC DNA]</scope>
    <source>
        <strain evidence="3">cv. 540-79</strain>
    </source>
</reference>
<proteinExistence type="predicted"/>
<evidence type="ECO:0000313" key="2">
    <source>
        <dbReference type="EMBL" id="KAJ1256190.1"/>
    </source>
</evidence>
<sequence>MDQALGSPAAHLLVALPWLRLWGCGASSHAAAGARPRRPSAEPRRAAAVATTQVPSQADAVAAAQVGGQSAILTTAQVGGHTNADLASHGVAGSSSSIQLEHEEIPDWFQDISFNVLLGLLVRVNSS</sequence>
<accession>A0A9W7XBP9</accession>
<organism evidence="2 3">
    <name type="scientific">Paspalum vaginatum</name>
    <name type="common">seashore paspalum</name>
    <dbReference type="NCBI Taxonomy" id="158149"/>
    <lineage>
        <taxon>Eukaryota</taxon>
        <taxon>Viridiplantae</taxon>
        <taxon>Streptophyta</taxon>
        <taxon>Embryophyta</taxon>
        <taxon>Tracheophyta</taxon>
        <taxon>Spermatophyta</taxon>
        <taxon>Magnoliopsida</taxon>
        <taxon>Liliopsida</taxon>
        <taxon>Poales</taxon>
        <taxon>Poaceae</taxon>
        <taxon>PACMAD clade</taxon>
        <taxon>Panicoideae</taxon>
        <taxon>Andropogonodae</taxon>
        <taxon>Paspaleae</taxon>
        <taxon>Paspalinae</taxon>
        <taxon>Paspalum</taxon>
    </lineage>
</organism>
<dbReference type="AlphaFoldDB" id="A0A9W7XBP9"/>
<dbReference type="EMBL" id="MU629541">
    <property type="protein sequence ID" value="KAJ1256190.1"/>
    <property type="molecule type" value="Genomic_DNA"/>
</dbReference>
<evidence type="ECO:0000256" key="1">
    <source>
        <dbReference type="SAM" id="SignalP"/>
    </source>
</evidence>
<name>A0A9W7XBP9_9POAL</name>
<gene>
    <name evidence="2" type="ORF">BS78_K068700</name>
</gene>
<keyword evidence="1" id="KW-0732">Signal</keyword>
<protein>
    <submittedName>
        <fullName evidence="2">Uncharacterized protein</fullName>
    </submittedName>
</protein>